<reference evidence="1 2" key="1">
    <citation type="submission" date="2023-03" db="EMBL/GenBank/DDBJ databases">
        <authorList>
            <person name="Kaur S."/>
            <person name="Espinosa-Saiz D."/>
            <person name="Velazquez E."/>
            <person name="Menendez E."/>
            <person name="diCenzo G.C."/>
        </authorList>
    </citation>
    <scope>NUCLEOTIDE SEQUENCE [LARGE SCALE GENOMIC DNA]</scope>
    <source>
        <strain evidence="1 2">LMG 24692</strain>
    </source>
</reference>
<dbReference type="Proteomes" id="UP001229355">
    <property type="component" value="Chromosome 2"/>
</dbReference>
<keyword evidence="2" id="KW-1185">Reference proteome</keyword>
<evidence type="ECO:0000313" key="1">
    <source>
        <dbReference type="EMBL" id="WEX91372.1"/>
    </source>
</evidence>
<evidence type="ECO:0000313" key="2">
    <source>
        <dbReference type="Proteomes" id="UP001229355"/>
    </source>
</evidence>
<dbReference type="RefSeq" id="WP_280663334.1">
    <property type="nucleotide sequence ID" value="NZ_CP120374.1"/>
</dbReference>
<sequence>MSSLRGEGSPALAAAHIRKVCRVDTEGAQVARVRAAVAFDGGGSSVRGTQNGEGAANETHAVFAGGSHLFDHFRFLFVEQKMGLSTCFCNAQNLTPAMQRKHVRE</sequence>
<dbReference type="EMBL" id="CP120374">
    <property type="protein sequence ID" value="WEX91372.1"/>
    <property type="molecule type" value="Genomic_DNA"/>
</dbReference>
<name>A0ABY8DM22_9HYPH</name>
<accession>A0ABY8DM22</accession>
<proteinExistence type="predicted"/>
<gene>
    <name evidence="1" type="ORF">PZN02_005773</name>
</gene>
<organism evidence="1 2">
    <name type="scientific">Sinorhizobium garamanticum</name>
    <dbReference type="NCBI Taxonomy" id="680247"/>
    <lineage>
        <taxon>Bacteria</taxon>
        <taxon>Pseudomonadati</taxon>
        <taxon>Pseudomonadota</taxon>
        <taxon>Alphaproteobacteria</taxon>
        <taxon>Hyphomicrobiales</taxon>
        <taxon>Rhizobiaceae</taxon>
        <taxon>Sinorhizobium/Ensifer group</taxon>
        <taxon>Sinorhizobium</taxon>
    </lineage>
</organism>
<protein>
    <submittedName>
        <fullName evidence="1">Uncharacterized protein</fullName>
    </submittedName>
</protein>